<keyword evidence="3" id="KW-1185">Reference proteome</keyword>
<sequence length="558" mass="60171">MAEKPDFEMTVTKHYRSHAEVEAEKAHRAAEAAAREQRMADAMATIAALNAEADQAAVDEANDVVDSLGDLDEDTPVLEFTDEDFARIENDNADESADEYAPKAKGKSKSTVVATAKKTKPKKGETRAEVEELTKALKANGVGGKKKGVQNSDAAAASKRAGLSKSFLATSTKAGTSPGKFEYGGLTEEDAESTRPDLDIAAAPAKRINEANDDDTPIRALAPVSRPVPKPRAAAPVKVKFEPKIPALPIASETPMPKKSKKKVKVEAESSQVGFFTPDTAGDVKGLPALVGPTWDSHILPAIYRDLACSLDPLGFTACGETSASREAAVEAMRKVIDQIHPGNKLPKSVWGDKICSRLVARVRERRSLIVQAGVDVVDTFFQAKDYIGNPVAIREYARYAIRVDGPAIWKEPTPRSSPRNPEAPGYIPADGYMESPLIIEAASEMLKTTGFAIPEADSFDISKLPTGLFGLIAAGVERGFKRYTATGVREEELPKFTKKLGGPRVAVYIANIRRFTLTRWISLLTAARPTPTAAPVSNEFDDEFDGLREYAYVPSSP</sequence>
<feature type="compositionally biased region" description="Basic and acidic residues" evidence="1">
    <location>
        <begin position="122"/>
        <end position="135"/>
    </location>
</feature>
<feature type="region of interest" description="Disordered" evidence="1">
    <location>
        <begin position="177"/>
        <end position="197"/>
    </location>
</feature>
<proteinExistence type="predicted"/>
<dbReference type="EMBL" id="JARJCM010000017">
    <property type="protein sequence ID" value="KAJ7041314.1"/>
    <property type="molecule type" value="Genomic_DNA"/>
</dbReference>
<gene>
    <name evidence="2" type="ORF">C8F04DRAFT_1230402</name>
</gene>
<dbReference type="AlphaFoldDB" id="A0AAD6T7M0"/>
<comment type="caution">
    <text evidence="2">The sequence shown here is derived from an EMBL/GenBank/DDBJ whole genome shotgun (WGS) entry which is preliminary data.</text>
</comment>
<name>A0AAD6T7M0_9AGAR</name>
<feature type="region of interest" description="Disordered" evidence="1">
    <location>
        <begin position="90"/>
        <end position="161"/>
    </location>
</feature>
<dbReference type="Proteomes" id="UP001218188">
    <property type="component" value="Unassembled WGS sequence"/>
</dbReference>
<evidence type="ECO:0000313" key="2">
    <source>
        <dbReference type="EMBL" id="KAJ7041314.1"/>
    </source>
</evidence>
<organism evidence="2 3">
    <name type="scientific">Mycena alexandri</name>
    <dbReference type="NCBI Taxonomy" id="1745969"/>
    <lineage>
        <taxon>Eukaryota</taxon>
        <taxon>Fungi</taxon>
        <taxon>Dikarya</taxon>
        <taxon>Basidiomycota</taxon>
        <taxon>Agaricomycotina</taxon>
        <taxon>Agaricomycetes</taxon>
        <taxon>Agaricomycetidae</taxon>
        <taxon>Agaricales</taxon>
        <taxon>Marasmiineae</taxon>
        <taxon>Mycenaceae</taxon>
        <taxon>Mycena</taxon>
    </lineage>
</organism>
<protein>
    <submittedName>
        <fullName evidence="2">Uncharacterized protein</fullName>
    </submittedName>
</protein>
<reference evidence="2" key="1">
    <citation type="submission" date="2023-03" db="EMBL/GenBank/DDBJ databases">
        <title>Massive genome expansion in bonnet fungi (Mycena s.s.) driven by repeated elements and novel gene families across ecological guilds.</title>
        <authorList>
            <consortium name="Lawrence Berkeley National Laboratory"/>
            <person name="Harder C.B."/>
            <person name="Miyauchi S."/>
            <person name="Viragh M."/>
            <person name="Kuo A."/>
            <person name="Thoen E."/>
            <person name="Andreopoulos B."/>
            <person name="Lu D."/>
            <person name="Skrede I."/>
            <person name="Drula E."/>
            <person name="Henrissat B."/>
            <person name="Morin E."/>
            <person name="Kohler A."/>
            <person name="Barry K."/>
            <person name="LaButti K."/>
            <person name="Morin E."/>
            <person name="Salamov A."/>
            <person name="Lipzen A."/>
            <person name="Mereny Z."/>
            <person name="Hegedus B."/>
            <person name="Baldrian P."/>
            <person name="Stursova M."/>
            <person name="Weitz H."/>
            <person name="Taylor A."/>
            <person name="Grigoriev I.V."/>
            <person name="Nagy L.G."/>
            <person name="Martin F."/>
            <person name="Kauserud H."/>
        </authorList>
    </citation>
    <scope>NUCLEOTIDE SEQUENCE</scope>
    <source>
        <strain evidence="2">CBHHK200</strain>
    </source>
</reference>
<evidence type="ECO:0000313" key="3">
    <source>
        <dbReference type="Proteomes" id="UP001218188"/>
    </source>
</evidence>
<evidence type="ECO:0000256" key="1">
    <source>
        <dbReference type="SAM" id="MobiDB-lite"/>
    </source>
</evidence>
<accession>A0AAD6T7M0</accession>